<dbReference type="PANTHER" id="PTHR30136:SF7">
    <property type="entry name" value="HTH-TYPE TRANSCRIPTIONAL REGULATOR KDGR-RELATED"/>
    <property type="match status" value="1"/>
</dbReference>
<evidence type="ECO:0000256" key="3">
    <source>
        <dbReference type="ARBA" id="ARBA00023163"/>
    </source>
</evidence>
<dbReference type="SUPFAM" id="SSF46785">
    <property type="entry name" value="Winged helix' DNA-binding domain"/>
    <property type="match status" value="1"/>
</dbReference>
<dbReference type="InterPro" id="IPR029016">
    <property type="entry name" value="GAF-like_dom_sf"/>
</dbReference>
<keyword evidence="3" id="KW-0804">Transcription</keyword>
<dbReference type="InterPro" id="IPR036390">
    <property type="entry name" value="WH_DNA-bd_sf"/>
</dbReference>
<dbReference type="Pfam" id="PF09339">
    <property type="entry name" value="HTH_IclR"/>
    <property type="match status" value="1"/>
</dbReference>
<keyword evidence="2" id="KW-0238">DNA-binding</keyword>
<evidence type="ECO:0000259" key="5">
    <source>
        <dbReference type="PROSITE" id="PS51078"/>
    </source>
</evidence>
<keyword evidence="7" id="KW-1185">Reference proteome</keyword>
<dbReference type="GO" id="GO:0003700">
    <property type="term" value="F:DNA-binding transcription factor activity"/>
    <property type="evidence" value="ECO:0007669"/>
    <property type="project" value="TreeGrafter"/>
</dbReference>
<dbReference type="SUPFAM" id="SSF55781">
    <property type="entry name" value="GAF domain-like"/>
    <property type="match status" value="1"/>
</dbReference>
<comment type="caution">
    <text evidence="6">The sequence shown here is derived from an EMBL/GenBank/DDBJ whole genome shotgun (WGS) entry which is preliminary data.</text>
</comment>
<name>A0A9X2AZL7_9VIBR</name>
<dbReference type="InterPro" id="IPR005471">
    <property type="entry name" value="Tscrpt_reg_IclR_N"/>
</dbReference>
<accession>A0A9X2AZL7</accession>
<dbReference type="PROSITE" id="PS51078">
    <property type="entry name" value="ICLR_ED"/>
    <property type="match status" value="1"/>
</dbReference>
<dbReference type="Pfam" id="PF01614">
    <property type="entry name" value="IclR_C"/>
    <property type="match status" value="1"/>
</dbReference>
<dbReference type="Gene3D" id="3.30.450.40">
    <property type="match status" value="1"/>
</dbReference>
<dbReference type="GO" id="GO:0045892">
    <property type="term" value="P:negative regulation of DNA-templated transcription"/>
    <property type="evidence" value="ECO:0007669"/>
    <property type="project" value="TreeGrafter"/>
</dbReference>
<evidence type="ECO:0000256" key="2">
    <source>
        <dbReference type="ARBA" id="ARBA00023125"/>
    </source>
</evidence>
<protein>
    <submittedName>
        <fullName evidence="6">IclR family transcriptional regulator</fullName>
    </submittedName>
</protein>
<gene>
    <name evidence="6" type="ORF">LNL84_12520</name>
</gene>
<evidence type="ECO:0000313" key="7">
    <source>
        <dbReference type="Proteomes" id="UP001139488"/>
    </source>
</evidence>
<dbReference type="PANTHER" id="PTHR30136">
    <property type="entry name" value="HELIX-TURN-HELIX TRANSCRIPTIONAL REGULATOR, ICLR FAMILY"/>
    <property type="match status" value="1"/>
</dbReference>
<keyword evidence="1" id="KW-0805">Transcription regulation</keyword>
<dbReference type="PROSITE" id="PS51077">
    <property type="entry name" value="HTH_ICLR"/>
    <property type="match status" value="1"/>
</dbReference>
<dbReference type="SMART" id="SM00346">
    <property type="entry name" value="HTH_ICLR"/>
    <property type="match status" value="1"/>
</dbReference>
<evidence type="ECO:0000256" key="1">
    <source>
        <dbReference type="ARBA" id="ARBA00023015"/>
    </source>
</evidence>
<proteinExistence type="predicted"/>
<evidence type="ECO:0000313" key="6">
    <source>
        <dbReference type="EMBL" id="MCJ2377653.1"/>
    </source>
</evidence>
<dbReference type="EMBL" id="JAJNNZ010000009">
    <property type="protein sequence ID" value="MCJ2377653.1"/>
    <property type="molecule type" value="Genomic_DNA"/>
</dbReference>
<evidence type="ECO:0000259" key="4">
    <source>
        <dbReference type="PROSITE" id="PS51077"/>
    </source>
</evidence>
<dbReference type="InterPro" id="IPR036388">
    <property type="entry name" value="WH-like_DNA-bd_sf"/>
</dbReference>
<dbReference type="AlphaFoldDB" id="A0A9X2AZL7"/>
<reference evidence="6" key="1">
    <citation type="submission" date="2021-11" db="EMBL/GenBank/DDBJ databases">
        <title>Vibrio ZSDE26 sp. nov. and Vibrio ZSDZ34 sp. nov., isolated from coastal seawater in Qingdao.</title>
        <authorList>
            <person name="Zhang P."/>
        </authorList>
    </citation>
    <scope>NUCLEOTIDE SEQUENCE</scope>
    <source>
        <strain evidence="6">ZSDZ34</strain>
    </source>
</reference>
<dbReference type="GO" id="GO:0003677">
    <property type="term" value="F:DNA binding"/>
    <property type="evidence" value="ECO:0007669"/>
    <property type="project" value="UniProtKB-KW"/>
</dbReference>
<dbReference type="InterPro" id="IPR014757">
    <property type="entry name" value="Tscrpt_reg_IclR_C"/>
</dbReference>
<organism evidence="6 7">
    <name type="scientific">Vibrio gelatinilyticus</name>
    <dbReference type="NCBI Taxonomy" id="2893468"/>
    <lineage>
        <taxon>Bacteria</taxon>
        <taxon>Pseudomonadati</taxon>
        <taxon>Pseudomonadota</taxon>
        <taxon>Gammaproteobacteria</taxon>
        <taxon>Vibrionales</taxon>
        <taxon>Vibrionaceae</taxon>
        <taxon>Vibrio</taxon>
    </lineage>
</organism>
<dbReference type="Proteomes" id="UP001139488">
    <property type="component" value="Unassembled WGS sequence"/>
</dbReference>
<dbReference type="RefSeq" id="WP_244357850.1">
    <property type="nucleotide sequence ID" value="NZ_JAJNNZ010000009.1"/>
</dbReference>
<feature type="domain" description="HTH iclR-type" evidence="4">
    <location>
        <begin position="11"/>
        <end position="73"/>
    </location>
</feature>
<feature type="domain" description="IclR-ED" evidence="5">
    <location>
        <begin position="74"/>
        <end position="255"/>
    </location>
</feature>
<sequence length="259" mass="28560">MEKAVRQEYNAPALEKGLDILELLASSAEPLSKKHIAQMTGRSIGEIFRVLSVLVRRGYVTFCEESGEYTFSMQMFTVANQYPPQLRLLDIAKPLMKELSEKVNQSCHIAWYDNLNLVVVARVESPYKMGFSLKVGAKLDVCSSGSGIVLLSYSSEQEQQHILAQSEATSSEIDHALTLTVPTRKQGYFIGASPQISGITNISVPIYMGQKLLAVMTIPYVTLDSKAVHHAVDSIETTKEALIRICQTITSEITPCTSP</sequence>
<dbReference type="Gene3D" id="1.10.10.10">
    <property type="entry name" value="Winged helix-like DNA-binding domain superfamily/Winged helix DNA-binding domain"/>
    <property type="match status" value="1"/>
</dbReference>
<dbReference type="InterPro" id="IPR050707">
    <property type="entry name" value="HTH_MetabolicPath_Reg"/>
</dbReference>